<dbReference type="CDD" id="cd04878">
    <property type="entry name" value="ACT_AHAS"/>
    <property type="match status" value="1"/>
</dbReference>
<dbReference type="EMBL" id="FQUL01000016">
    <property type="protein sequence ID" value="SHE67641.1"/>
    <property type="molecule type" value="Genomic_DNA"/>
</dbReference>
<dbReference type="PANTHER" id="PTHR30239">
    <property type="entry name" value="ACETOLACTATE SYNTHASE SMALL SUBUNIT"/>
    <property type="match status" value="1"/>
</dbReference>
<dbReference type="FunFam" id="3.30.70.260:FF:000001">
    <property type="entry name" value="Acetolactate synthase, small subunit"/>
    <property type="match status" value="1"/>
</dbReference>
<dbReference type="Gene3D" id="3.30.70.1150">
    <property type="entry name" value="ACT-like. Chain A, domain 2"/>
    <property type="match status" value="1"/>
</dbReference>
<keyword evidence="5 8" id="KW-0028">Amino-acid biosynthesis</keyword>
<evidence type="ECO:0000256" key="7">
    <source>
        <dbReference type="ARBA" id="ARBA00048670"/>
    </source>
</evidence>
<name>A0A1M4VFA8_9ACTN</name>
<dbReference type="EC" id="2.2.1.6" evidence="8"/>
<dbReference type="InterPro" id="IPR027271">
    <property type="entry name" value="Acetolactate_synth/TF_NikR_C"/>
</dbReference>
<feature type="domain" description="ACT" evidence="9">
    <location>
        <begin position="25"/>
        <end position="99"/>
    </location>
</feature>
<dbReference type="UniPathway" id="UPA00049">
    <property type="reaction ID" value="UER00059"/>
</dbReference>
<dbReference type="GO" id="GO:0005829">
    <property type="term" value="C:cytosol"/>
    <property type="evidence" value="ECO:0007669"/>
    <property type="project" value="TreeGrafter"/>
</dbReference>
<sequence>MNQEGNQVVPIGGAIRTPNEFRHHILSVLVENKTGVLARVAQLFSRRGYNIFSLAVAPTDDERFSRITVVVDVETAPLEQITKQLHKLVNVIKISEIDPDEAVEYELLLATVSADAATRAQVIELVNLFEGRIVDVGLTKLTVMVAASPSQLDDFEALIVEYGLVELQRTGRVALQKLGKPVVKRKQLKGRVS</sequence>
<evidence type="ECO:0000256" key="4">
    <source>
        <dbReference type="ARBA" id="ARBA00011744"/>
    </source>
</evidence>
<dbReference type="InterPro" id="IPR045865">
    <property type="entry name" value="ACT-like_dom_sf"/>
</dbReference>
<dbReference type="PANTHER" id="PTHR30239:SF0">
    <property type="entry name" value="ACETOLACTATE SYNTHASE SMALL SUBUNIT 1, CHLOROPLASTIC"/>
    <property type="match status" value="1"/>
</dbReference>
<dbReference type="SUPFAM" id="SSF55021">
    <property type="entry name" value="ACT-like"/>
    <property type="match status" value="2"/>
</dbReference>
<evidence type="ECO:0000256" key="1">
    <source>
        <dbReference type="ARBA" id="ARBA00004974"/>
    </source>
</evidence>
<comment type="subunit">
    <text evidence="4 8">Dimer of large and small chains.</text>
</comment>
<keyword evidence="8" id="KW-0808">Transferase</keyword>
<dbReference type="UniPathway" id="UPA00047">
    <property type="reaction ID" value="UER00055"/>
</dbReference>
<dbReference type="GO" id="GO:0003984">
    <property type="term" value="F:acetolactate synthase activity"/>
    <property type="evidence" value="ECO:0007669"/>
    <property type="project" value="UniProtKB-UniRule"/>
</dbReference>
<gene>
    <name evidence="10" type="ORF">SAMN02745225_01298</name>
</gene>
<dbReference type="OrthoDB" id="9787365at2"/>
<evidence type="ECO:0000259" key="9">
    <source>
        <dbReference type="PROSITE" id="PS51671"/>
    </source>
</evidence>
<reference evidence="11" key="1">
    <citation type="submission" date="2016-11" db="EMBL/GenBank/DDBJ databases">
        <authorList>
            <person name="Varghese N."/>
            <person name="Submissions S."/>
        </authorList>
    </citation>
    <scope>NUCLEOTIDE SEQUENCE [LARGE SCALE GENOMIC DNA]</scope>
    <source>
        <strain evidence="11">DSM 19514</strain>
    </source>
</reference>
<dbReference type="InterPro" id="IPR004789">
    <property type="entry name" value="Acetalactate_synth_ssu"/>
</dbReference>
<dbReference type="PROSITE" id="PS51671">
    <property type="entry name" value="ACT"/>
    <property type="match status" value="1"/>
</dbReference>
<comment type="function">
    <text evidence="8">Catalyzes the conversion of 2 pyruvate molecules into acetolactate in the first common step of the biosynthetic pathway of the branched-amino acids such as leucine, isoleucine, and valine.</text>
</comment>
<dbReference type="NCBIfam" id="TIGR00119">
    <property type="entry name" value="acolac_sm"/>
    <property type="match status" value="1"/>
</dbReference>
<organism evidence="10 11">
    <name type="scientific">Ferrithrix thermotolerans DSM 19514</name>
    <dbReference type="NCBI Taxonomy" id="1121881"/>
    <lineage>
        <taxon>Bacteria</taxon>
        <taxon>Bacillati</taxon>
        <taxon>Actinomycetota</taxon>
        <taxon>Acidimicrobiia</taxon>
        <taxon>Acidimicrobiales</taxon>
        <taxon>Acidimicrobiaceae</taxon>
        <taxon>Ferrithrix</taxon>
    </lineage>
</organism>
<dbReference type="Proteomes" id="UP000184295">
    <property type="component" value="Unassembled WGS sequence"/>
</dbReference>
<evidence type="ECO:0000256" key="6">
    <source>
        <dbReference type="ARBA" id="ARBA00023304"/>
    </source>
</evidence>
<evidence type="ECO:0000256" key="5">
    <source>
        <dbReference type="ARBA" id="ARBA00022605"/>
    </source>
</evidence>
<keyword evidence="6 8" id="KW-0100">Branched-chain amino acid biosynthesis</keyword>
<dbReference type="GO" id="GO:0009097">
    <property type="term" value="P:isoleucine biosynthetic process"/>
    <property type="evidence" value="ECO:0007669"/>
    <property type="project" value="UniProtKB-UniRule"/>
</dbReference>
<dbReference type="InterPro" id="IPR039557">
    <property type="entry name" value="AHAS_ACT"/>
</dbReference>
<evidence type="ECO:0000256" key="3">
    <source>
        <dbReference type="ARBA" id="ARBA00006341"/>
    </source>
</evidence>
<dbReference type="NCBIfam" id="NF008864">
    <property type="entry name" value="PRK11895.1"/>
    <property type="match status" value="1"/>
</dbReference>
<evidence type="ECO:0000313" key="10">
    <source>
        <dbReference type="EMBL" id="SHE67641.1"/>
    </source>
</evidence>
<dbReference type="Pfam" id="PF22629">
    <property type="entry name" value="ACT_AHAS_ss"/>
    <property type="match status" value="1"/>
</dbReference>
<evidence type="ECO:0000313" key="11">
    <source>
        <dbReference type="Proteomes" id="UP000184295"/>
    </source>
</evidence>
<dbReference type="InterPro" id="IPR054480">
    <property type="entry name" value="AHAS_small-like_ACT"/>
</dbReference>
<evidence type="ECO:0000256" key="8">
    <source>
        <dbReference type="RuleBase" id="RU368092"/>
    </source>
</evidence>
<dbReference type="Pfam" id="PF10369">
    <property type="entry name" value="ALS_ss_C"/>
    <property type="match status" value="1"/>
</dbReference>
<dbReference type="InterPro" id="IPR002912">
    <property type="entry name" value="ACT_dom"/>
</dbReference>
<dbReference type="InterPro" id="IPR019455">
    <property type="entry name" value="Acetolactate_synth_ssu_C"/>
</dbReference>
<dbReference type="STRING" id="1121881.SAMN02745225_01298"/>
<dbReference type="GO" id="GO:0009099">
    <property type="term" value="P:L-valine biosynthetic process"/>
    <property type="evidence" value="ECO:0007669"/>
    <property type="project" value="UniProtKB-UniRule"/>
</dbReference>
<comment type="pathway">
    <text evidence="2 8">Amino-acid biosynthesis; L-valine biosynthesis; L-valine from pyruvate: step 1/4.</text>
</comment>
<comment type="catalytic activity">
    <reaction evidence="7 8">
        <text>2 pyruvate + H(+) = (2S)-2-acetolactate + CO2</text>
        <dbReference type="Rhea" id="RHEA:25249"/>
        <dbReference type="ChEBI" id="CHEBI:15361"/>
        <dbReference type="ChEBI" id="CHEBI:15378"/>
        <dbReference type="ChEBI" id="CHEBI:16526"/>
        <dbReference type="ChEBI" id="CHEBI:58476"/>
        <dbReference type="EC" id="2.2.1.6"/>
    </reaction>
</comment>
<protein>
    <recommendedName>
        <fullName evidence="8">Acetolactate synthase small subunit</fullName>
        <shortName evidence="8">AHAS</shortName>
        <shortName evidence="8">ALS</shortName>
        <ecNumber evidence="8">2.2.1.6</ecNumber>
    </recommendedName>
    <alternativeName>
        <fullName evidence="8">Acetohydroxy-acid synthase small subunit</fullName>
    </alternativeName>
</protein>
<evidence type="ECO:0000256" key="2">
    <source>
        <dbReference type="ARBA" id="ARBA00005025"/>
    </source>
</evidence>
<comment type="similarity">
    <text evidence="3 8">Belongs to the acetolactate synthase small subunit family.</text>
</comment>
<dbReference type="RefSeq" id="WP_084660267.1">
    <property type="nucleotide sequence ID" value="NZ_FQUL01000016.1"/>
</dbReference>
<proteinExistence type="inferred from homology"/>
<keyword evidence="11" id="KW-1185">Reference proteome</keyword>
<dbReference type="GO" id="GO:1990610">
    <property type="term" value="F:acetolactate synthase regulator activity"/>
    <property type="evidence" value="ECO:0007669"/>
    <property type="project" value="UniProtKB-UniRule"/>
</dbReference>
<comment type="pathway">
    <text evidence="1 8">Amino-acid biosynthesis; L-isoleucine biosynthesis; L-isoleucine from 2-oxobutanoate: step 1/4.</text>
</comment>
<dbReference type="Gene3D" id="3.30.70.260">
    <property type="match status" value="1"/>
</dbReference>
<accession>A0A1M4VFA8</accession>
<dbReference type="AlphaFoldDB" id="A0A1M4VFA8"/>